<feature type="transmembrane region" description="Helical" evidence="8">
    <location>
        <begin position="92"/>
        <end position="109"/>
    </location>
</feature>
<evidence type="ECO:0000256" key="1">
    <source>
        <dbReference type="ARBA" id="ARBA00004141"/>
    </source>
</evidence>
<dbReference type="Gene3D" id="1.10.287.950">
    <property type="entry name" value="Methyl-accepting chemotaxis protein"/>
    <property type="match status" value="1"/>
</dbReference>
<dbReference type="OrthoDB" id="9806477at2"/>
<gene>
    <name evidence="10" type="ORF">CGK74_06275</name>
</gene>
<dbReference type="GO" id="GO:0007165">
    <property type="term" value="P:signal transduction"/>
    <property type="evidence" value="ECO:0007669"/>
    <property type="project" value="UniProtKB-KW"/>
</dbReference>
<feature type="transmembrane region" description="Helical" evidence="8">
    <location>
        <begin position="43"/>
        <end position="61"/>
    </location>
</feature>
<evidence type="ECO:0000256" key="2">
    <source>
        <dbReference type="ARBA" id="ARBA00022692"/>
    </source>
</evidence>
<reference evidence="10 11" key="1">
    <citation type="submission" date="2017-07" db="EMBL/GenBank/DDBJ databases">
        <title>Thauera sp. KNDSS-Mac4 genome sequence and assembly.</title>
        <authorList>
            <person name="Mayilraj S."/>
        </authorList>
    </citation>
    <scope>NUCLEOTIDE SEQUENCE [LARGE SCALE GENOMIC DNA]</scope>
    <source>
        <strain evidence="10 11">KNDSS-Mac4</strain>
    </source>
</reference>
<evidence type="ECO:0000256" key="7">
    <source>
        <dbReference type="PROSITE-ProRule" id="PRU00284"/>
    </source>
</evidence>
<feature type="domain" description="Methyl-accepting transducer" evidence="9">
    <location>
        <begin position="227"/>
        <end position="463"/>
    </location>
</feature>
<evidence type="ECO:0000313" key="11">
    <source>
        <dbReference type="Proteomes" id="UP000215181"/>
    </source>
</evidence>
<comment type="similarity">
    <text evidence="6">Belongs to the methyl-accepting chemotaxis (MCP) protein family.</text>
</comment>
<dbReference type="InterPro" id="IPR004090">
    <property type="entry name" value="Chemotax_Me-accpt_rcpt"/>
</dbReference>
<comment type="subcellular location">
    <subcellularLocation>
        <location evidence="1">Membrane</location>
        <topology evidence="1">Multi-pass membrane protein</topology>
    </subcellularLocation>
</comment>
<keyword evidence="4 8" id="KW-0472">Membrane</keyword>
<protein>
    <submittedName>
        <fullName evidence="10">Chemotaxis protein</fullName>
    </submittedName>
</protein>
<dbReference type="GO" id="GO:0016020">
    <property type="term" value="C:membrane"/>
    <property type="evidence" value="ECO:0007669"/>
    <property type="project" value="UniProtKB-SubCell"/>
</dbReference>
<name>A0A235EZC0_9RHOO</name>
<feature type="transmembrane region" description="Helical" evidence="8">
    <location>
        <begin position="21"/>
        <end position="37"/>
    </location>
</feature>
<keyword evidence="2 8" id="KW-0812">Transmembrane</keyword>
<feature type="transmembrane region" description="Helical" evidence="8">
    <location>
        <begin position="151"/>
        <end position="170"/>
    </location>
</feature>
<keyword evidence="5 7" id="KW-0807">Transducer</keyword>
<evidence type="ECO:0000256" key="8">
    <source>
        <dbReference type="SAM" id="Phobius"/>
    </source>
</evidence>
<dbReference type="RefSeq" id="WP_094267646.1">
    <property type="nucleotide sequence ID" value="NZ_NOIH01000007.1"/>
</dbReference>
<proteinExistence type="inferred from homology"/>
<dbReference type="Proteomes" id="UP000215181">
    <property type="component" value="Unassembled WGS sequence"/>
</dbReference>
<evidence type="ECO:0000256" key="5">
    <source>
        <dbReference type="ARBA" id="ARBA00023224"/>
    </source>
</evidence>
<keyword evidence="3 8" id="KW-1133">Transmembrane helix</keyword>
<dbReference type="EMBL" id="NOIH01000007">
    <property type="protein sequence ID" value="OYD54408.1"/>
    <property type="molecule type" value="Genomic_DNA"/>
</dbReference>
<sequence length="500" mass="52243">MSYSSSPEETLRPFRAAADKLMLVTLVLLLLIALGVAAKTGTWGIALAVGLPAVAVPGLLIQLQPGAVVSRLAVASAFMVFSALNIQQVGGAIEAHFGIFVLLAFLLYYRDWKPVLLAAVLIAIHHLAFNHLQALNWGFYLFDSGASLVRVIVHAAYVVVEAGMLMYMAVRLQREGMESAQVAMLAGAIGAGDLRSQAIDVRSSQLLGSVVEMQRNLAATMQRVHQQAQLISASAASLDRSSDEAATRMREQKTATDDISAAIEALNAEMSRLSADAEAARALASESGESSRTGARIVQAAIDEITGIATIIRQSAASVEQLGQQSDRVAEVVGLIKDIAGQTNLLALNAAIEAARAGEQGRGFAVVADEVRKLAERTAAATEEITGMIGDIQTSKTQALGNIESAVERVGNGTRLAAEAGASIATITDGATRVEQVFEGIAGTLREQSVAAHRMADSIEAVARLADQTAASAASVASEVSTLETGARELSQAVGGFRLS</sequence>
<dbReference type="PANTHER" id="PTHR32089">
    <property type="entry name" value="METHYL-ACCEPTING CHEMOTAXIS PROTEIN MCPB"/>
    <property type="match status" value="1"/>
</dbReference>
<dbReference type="PRINTS" id="PR00260">
    <property type="entry name" value="CHEMTRNSDUCR"/>
</dbReference>
<dbReference type="PROSITE" id="PS50111">
    <property type="entry name" value="CHEMOTAXIS_TRANSDUC_2"/>
    <property type="match status" value="1"/>
</dbReference>
<evidence type="ECO:0000256" key="3">
    <source>
        <dbReference type="ARBA" id="ARBA00022989"/>
    </source>
</evidence>
<dbReference type="GO" id="GO:0004888">
    <property type="term" value="F:transmembrane signaling receptor activity"/>
    <property type="evidence" value="ECO:0007669"/>
    <property type="project" value="InterPro"/>
</dbReference>
<evidence type="ECO:0000256" key="4">
    <source>
        <dbReference type="ARBA" id="ARBA00023136"/>
    </source>
</evidence>
<dbReference type="CDD" id="cd11386">
    <property type="entry name" value="MCP_signal"/>
    <property type="match status" value="1"/>
</dbReference>
<dbReference type="SUPFAM" id="SSF58104">
    <property type="entry name" value="Methyl-accepting chemotaxis protein (MCP) signaling domain"/>
    <property type="match status" value="1"/>
</dbReference>
<evidence type="ECO:0000256" key="6">
    <source>
        <dbReference type="ARBA" id="ARBA00029447"/>
    </source>
</evidence>
<dbReference type="AlphaFoldDB" id="A0A235EZC0"/>
<evidence type="ECO:0000313" key="10">
    <source>
        <dbReference type="EMBL" id="OYD54408.1"/>
    </source>
</evidence>
<accession>A0A235EZC0</accession>
<evidence type="ECO:0000259" key="9">
    <source>
        <dbReference type="PROSITE" id="PS50111"/>
    </source>
</evidence>
<organism evidence="10 11">
    <name type="scientific">Thauera propionica</name>
    <dbReference type="NCBI Taxonomy" id="2019431"/>
    <lineage>
        <taxon>Bacteria</taxon>
        <taxon>Pseudomonadati</taxon>
        <taxon>Pseudomonadota</taxon>
        <taxon>Betaproteobacteria</taxon>
        <taxon>Rhodocyclales</taxon>
        <taxon>Zoogloeaceae</taxon>
        <taxon>Thauera</taxon>
    </lineage>
</organism>
<feature type="transmembrane region" description="Helical" evidence="8">
    <location>
        <begin position="116"/>
        <end position="139"/>
    </location>
</feature>
<keyword evidence="11" id="KW-1185">Reference proteome</keyword>
<dbReference type="InterPro" id="IPR004089">
    <property type="entry name" value="MCPsignal_dom"/>
</dbReference>
<dbReference type="SMART" id="SM00283">
    <property type="entry name" value="MA"/>
    <property type="match status" value="1"/>
</dbReference>
<comment type="caution">
    <text evidence="10">The sequence shown here is derived from an EMBL/GenBank/DDBJ whole genome shotgun (WGS) entry which is preliminary data.</text>
</comment>
<dbReference type="PANTHER" id="PTHR32089:SF119">
    <property type="entry name" value="METHYL-ACCEPTING CHEMOTAXIS PROTEIN CTPL"/>
    <property type="match status" value="1"/>
</dbReference>
<dbReference type="GO" id="GO:0006935">
    <property type="term" value="P:chemotaxis"/>
    <property type="evidence" value="ECO:0007669"/>
    <property type="project" value="InterPro"/>
</dbReference>
<dbReference type="FunFam" id="1.10.287.950:FF:000001">
    <property type="entry name" value="Methyl-accepting chemotaxis sensory transducer"/>
    <property type="match status" value="1"/>
</dbReference>
<dbReference type="Pfam" id="PF00015">
    <property type="entry name" value="MCPsignal"/>
    <property type="match status" value="1"/>
</dbReference>